<reference evidence="2" key="1">
    <citation type="journal article" date="2023" name="Mol. Phylogenet. Evol.">
        <title>Genome-scale phylogeny and comparative genomics of the fungal order Sordariales.</title>
        <authorList>
            <person name="Hensen N."/>
            <person name="Bonometti L."/>
            <person name="Westerberg I."/>
            <person name="Brannstrom I.O."/>
            <person name="Guillou S."/>
            <person name="Cros-Aarteil S."/>
            <person name="Calhoun S."/>
            <person name="Haridas S."/>
            <person name="Kuo A."/>
            <person name="Mondo S."/>
            <person name="Pangilinan J."/>
            <person name="Riley R."/>
            <person name="LaButti K."/>
            <person name="Andreopoulos B."/>
            <person name="Lipzen A."/>
            <person name="Chen C."/>
            <person name="Yan M."/>
            <person name="Daum C."/>
            <person name="Ng V."/>
            <person name="Clum A."/>
            <person name="Steindorff A."/>
            <person name="Ohm R.A."/>
            <person name="Martin F."/>
            <person name="Silar P."/>
            <person name="Natvig D.O."/>
            <person name="Lalanne C."/>
            <person name="Gautier V."/>
            <person name="Ament-Velasquez S.L."/>
            <person name="Kruys A."/>
            <person name="Hutchinson M.I."/>
            <person name="Powell A.J."/>
            <person name="Barry K."/>
            <person name="Miller A.N."/>
            <person name="Grigoriev I.V."/>
            <person name="Debuchy R."/>
            <person name="Gladieux P."/>
            <person name="Hiltunen Thoren M."/>
            <person name="Johannesson H."/>
        </authorList>
    </citation>
    <scope>NUCLEOTIDE SEQUENCE</scope>
    <source>
        <strain evidence="2">CBS 168.71</strain>
    </source>
</reference>
<protein>
    <submittedName>
        <fullName evidence="2">Uncharacterized protein</fullName>
    </submittedName>
</protein>
<name>A0AAE0HKU3_9PEZI</name>
<keyword evidence="1" id="KW-1133">Transmembrane helix</keyword>
<organism evidence="2 3">
    <name type="scientific">Chaetomium fimeti</name>
    <dbReference type="NCBI Taxonomy" id="1854472"/>
    <lineage>
        <taxon>Eukaryota</taxon>
        <taxon>Fungi</taxon>
        <taxon>Dikarya</taxon>
        <taxon>Ascomycota</taxon>
        <taxon>Pezizomycotina</taxon>
        <taxon>Sordariomycetes</taxon>
        <taxon>Sordariomycetidae</taxon>
        <taxon>Sordariales</taxon>
        <taxon>Chaetomiaceae</taxon>
        <taxon>Chaetomium</taxon>
    </lineage>
</organism>
<dbReference type="Proteomes" id="UP001278766">
    <property type="component" value="Unassembled WGS sequence"/>
</dbReference>
<accession>A0AAE0HKU3</accession>
<reference evidence="2" key="2">
    <citation type="submission" date="2023-06" db="EMBL/GenBank/DDBJ databases">
        <authorList>
            <consortium name="Lawrence Berkeley National Laboratory"/>
            <person name="Haridas S."/>
            <person name="Hensen N."/>
            <person name="Bonometti L."/>
            <person name="Westerberg I."/>
            <person name="Brannstrom I.O."/>
            <person name="Guillou S."/>
            <person name="Cros-Aarteil S."/>
            <person name="Calhoun S."/>
            <person name="Kuo A."/>
            <person name="Mondo S."/>
            <person name="Pangilinan J."/>
            <person name="Riley R."/>
            <person name="Labutti K."/>
            <person name="Andreopoulos B."/>
            <person name="Lipzen A."/>
            <person name="Chen C."/>
            <person name="Yanf M."/>
            <person name="Daum C."/>
            <person name="Ng V."/>
            <person name="Clum A."/>
            <person name="Steindorff A."/>
            <person name="Ohm R."/>
            <person name="Martin F."/>
            <person name="Silar P."/>
            <person name="Natvig D."/>
            <person name="Lalanne C."/>
            <person name="Gautier V."/>
            <person name="Ament-Velasquez S.L."/>
            <person name="Kruys A."/>
            <person name="Hutchinson M.I."/>
            <person name="Powell A.J."/>
            <person name="Barry K."/>
            <person name="Miller A.N."/>
            <person name="Grigoriev I.V."/>
            <person name="Debuchy R."/>
            <person name="Gladieux P."/>
            <person name="Thoren M.H."/>
            <person name="Johannesson H."/>
        </authorList>
    </citation>
    <scope>NUCLEOTIDE SEQUENCE</scope>
    <source>
        <strain evidence="2">CBS 168.71</strain>
    </source>
</reference>
<dbReference type="RefSeq" id="XP_062661864.1">
    <property type="nucleotide sequence ID" value="XM_062808676.1"/>
</dbReference>
<evidence type="ECO:0000313" key="3">
    <source>
        <dbReference type="Proteomes" id="UP001278766"/>
    </source>
</evidence>
<keyword evidence="1" id="KW-0812">Transmembrane</keyword>
<dbReference type="GeneID" id="87845624"/>
<gene>
    <name evidence="2" type="ORF">B0H64DRAFT_73073</name>
</gene>
<feature type="transmembrane region" description="Helical" evidence="1">
    <location>
        <begin position="94"/>
        <end position="114"/>
    </location>
</feature>
<evidence type="ECO:0000256" key="1">
    <source>
        <dbReference type="SAM" id="Phobius"/>
    </source>
</evidence>
<feature type="transmembrane region" description="Helical" evidence="1">
    <location>
        <begin position="27"/>
        <end position="48"/>
    </location>
</feature>
<evidence type="ECO:0000313" key="2">
    <source>
        <dbReference type="EMBL" id="KAK3298350.1"/>
    </source>
</evidence>
<proteinExistence type="predicted"/>
<feature type="transmembrane region" description="Helical" evidence="1">
    <location>
        <begin position="60"/>
        <end position="82"/>
    </location>
</feature>
<comment type="caution">
    <text evidence="2">The sequence shown here is derived from an EMBL/GenBank/DDBJ whole genome shotgun (WGS) entry which is preliminary data.</text>
</comment>
<dbReference type="EMBL" id="JAUEPN010000002">
    <property type="protein sequence ID" value="KAK3298350.1"/>
    <property type="molecule type" value="Genomic_DNA"/>
</dbReference>
<sequence>MRQSRDWVWMTPHLPVCMIWVGTENRLSVFFFFFSFLFFKVFLGRWGVCNMGPGSFDQSSIITLTFITTFCNVLLWLCCLGVHRLWPHHVRGCCDALCVASSVMGLFCVGVSVLRCMRVWFEALGDRLIWLCFSPCWVL</sequence>
<dbReference type="AlphaFoldDB" id="A0AAE0HKU3"/>
<keyword evidence="3" id="KW-1185">Reference proteome</keyword>
<keyword evidence="1" id="KW-0472">Membrane</keyword>